<keyword evidence="1" id="KW-0732">Signal</keyword>
<reference evidence="2 3" key="1">
    <citation type="submission" date="2020-05" db="EMBL/GenBank/DDBJ databases">
        <title>Mucilaginibacter mali sp. nov.</title>
        <authorList>
            <person name="Kim H.S."/>
            <person name="Lee K.C."/>
            <person name="Suh M.K."/>
            <person name="Kim J.-S."/>
            <person name="Han K.-I."/>
            <person name="Eom M.K."/>
            <person name="Shin Y.K."/>
            <person name="Lee J.-S."/>
        </authorList>
    </citation>
    <scope>NUCLEOTIDE SEQUENCE [LARGE SCALE GENOMIC DNA]</scope>
    <source>
        <strain evidence="2 3">G2-14</strain>
    </source>
</reference>
<evidence type="ECO:0008006" key="4">
    <source>
        <dbReference type="Google" id="ProtNLM"/>
    </source>
</evidence>
<dbReference type="AlphaFoldDB" id="A0A7D4QL01"/>
<accession>A0A7D4QL01</accession>
<dbReference type="RefSeq" id="WP_173415559.1">
    <property type="nucleotide sequence ID" value="NZ_CP054139.1"/>
</dbReference>
<evidence type="ECO:0000313" key="3">
    <source>
        <dbReference type="Proteomes" id="UP000505355"/>
    </source>
</evidence>
<sequence>MKKNYLFKIAAMVAAGILFNNTVKAQTTKQGEWRLGIGAEAALPVGDVSDISSFVIGGTARLQYATSDKVALTFTSGYYDFIGKSFQAFTTTPSSVTTRTVRENFGLIPIKAGIKDFFGNNFYFGAEAGAAIQTGGSLSRNTSVKLDVAPAVGFACKDWDISARYENMSGDGTISFVGLRAAYSFGL</sequence>
<evidence type="ECO:0000256" key="1">
    <source>
        <dbReference type="SAM" id="SignalP"/>
    </source>
</evidence>
<evidence type="ECO:0000313" key="2">
    <source>
        <dbReference type="EMBL" id="QKJ30890.1"/>
    </source>
</evidence>
<protein>
    <recommendedName>
        <fullName evidence="4">Outer membrane protein beta-barrel domain-containing protein</fullName>
    </recommendedName>
</protein>
<organism evidence="2 3">
    <name type="scientific">Mucilaginibacter mali</name>
    <dbReference type="NCBI Taxonomy" id="2740462"/>
    <lineage>
        <taxon>Bacteria</taxon>
        <taxon>Pseudomonadati</taxon>
        <taxon>Bacteroidota</taxon>
        <taxon>Sphingobacteriia</taxon>
        <taxon>Sphingobacteriales</taxon>
        <taxon>Sphingobacteriaceae</taxon>
        <taxon>Mucilaginibacter</taxon>
    </lineage>
</organism>
<keyword evidence="3" id="KW-1185">Reference proteome</keyword>
<dbReference type="KEGG" id="mmab:HQ865_14405"/>
<feature type="chain" id="PRO_5028966125" description="Outer membrane protein beta-barrel domain-containing protein" evidence="1">
    <location>
        <begin position="26"/>
        <end position="187"/>
    </location>
</feature>
<name>A0A7D4QL01_9SPHI</name>
<dbReference type="Proteomes" id="UP000505355">
    <property type="component" value="Chromosome"/>
</dbReference>
<feature type="signal peptide" evidence="1">
    <location>
        <begin position="1"/>
        <end position="25"/>
    </location>
</feature>
<gene>
    <name evidence="2" type="ORF">HQ865_14405</name>
</gene>
<proteinExistence type="predicted"/>
<dbReference type="EMBL" id="CP054139">
    <property type="protein sequence ID" value="QKJ30890.1"/>
    <property type="molecule type" value="Genomic_DNA"/>
</dbReference>